<gene>
    <name evidence="1" type="ORF">Glove_166g158</name>
</gene>
<dbReference type="OrthoDB" id="10542297at2759"/>
<proteinExistence type="predicted"/>
<reference evidence="1 2" key="1">
    <citation type="submission" date="2018-08" db="EMBL/GenBank/DDBJ databases">
        <title>Genome and evolution of the arbuscular mycorrhizal fungus Diversispora epigaea (formerly Glomus versiforme) and its bacterial endosymbionts.</title>
        <authorList>
            <person name="Sun X."/>
            <person name="Fei Z."/>
            <person name="Harrison M."/>
        </authorList>
    </citation>
    <scope>NUCLEOTIDE SEQUENCE [LARGE SCALE GENOMIC DNA]</scope>
    <source>
        <strain evidence="1 2">IT104</strain>
    </source>
</reference>
<evidence type="ECO:0000313" key="1">
    <source>
        <dbReference type="EMBL" id="RHZ78220.1"/>
    </source>
</evidence>
<dbReference type="AlphaFoldDB" id="A0A397IZV7"/>
<dbReference type="SUPFAM" id="SSF47095">
    <property type="entry name" value="HMG-box"/>
    <property type="match status" value="1"/>
</dbReference>
<sequence>MSLLFNKSHIKTDPKMGEFKPSLNSKQQDLYDSIDWDAFWEMQVTRPEISQPRNDDVPRWHNPYMIMKSEVSKFIRGLGRKCDGVDITKISANVWKKATDQQRKKYKDTFNFNERRIPQGLSK</sequence>
<dbReference type="EMBL" id="PQFF01000156">
    <property type="protein sequence ID" value="RHZ78220.1"/>
    <property type="molecule type" value="Genomic_DNA"/>
</dbReference>
<dbReference type="Proteomes" id="UP000266861">
    <property type="component" value="Unassembled WGS sequence"/>
</dbReference>
<evidence type="ECO:0000313" key="2">
    <source>
        <dbReference type="Proteomes" id="UP000266861"/>
    </source>
</evidence>
<name>A0A397IZV7_9GLOM</name>
<keyword evidence="2" id="KW-1185">Reference proteome</keyword>
<dbReference type="CDD" id="cd00084">
    <property type="entry name" value="HMG-box_SF"/>
    <property type="match status" value="1"/>
</dbReference>
<protein>
    <recommendedName>
        <fullName evidence="3">HMG box domain-containing protein</fullName>
    </recommendedName>
</protein>
<organism evidence="1 2">
    <name type="scientific">Diversispora epigaea</name>
    <dbReference type="NCBI Taxonomy" id="1348612"/>
    <lineage>
        <taxon>Eukaryota</taxon>
        <taxon>Fungi</taxon>
        <taxon>Fungi incertae sedis</taxon>
        <taxon>Mucoromycota</taxon>
        <taxon>Glomeromycotina</taxon>
        <taxon>Glomeromycetes</taxon>
        <taxon>Diversisporales</taxon>
        <taxon>Diversisporaceae</taxon>
        <taxon>Diversispora</taxon>
    </lineage>
</organism>
<dbReference type="InterPro" id="IPR036910">
    <property type="entry name" value="HMG_box_dom_sf"/>
</dbReference>
<evidence type="ECO:0008006" key="3">
    <source>
        <dbReference type="Google" id="ProtNLM"/>
    </source>
</evidence>
<comment type="caution">
    <text evidence="1">The sequence shown here is derived from an EMBL/GenBank/DDBJ whole genome shotgun (WGS) entry which is preliminary data.</text>
</comment>
<accession>A0A397IZV7</accession>